<dbReference type="Proteomes" id="UP001165074">
    <property type="component" value="Unassembled WGS sequence"/>
</dbReference>
<evidence type="ECO:0000259" key="2">
    <source>
        <dbReference type="Pfam" id="PF04149"/>
    </source>
</evidence>
<dbReference type="EMBL" id="BSTK01000020">
    <property type="protein sequence ID" value="GLY91510.1"/>
    <property type="molecule type" value="Genomic_DNA"/>
</dbReference>
<comment type="caution">
    <text evidence="3">The sequence shown here is derived from an EMBL/GenBank/DDBJ whole genome shotgun (WGS) entry which is preliminary data.</text>
</comment>
<name>A0A9W6SEV4_9ACTN</name>
<feature type="region of interest" description="Disordered" evidence="1">
    <location>
        <begin position="1"/>
        <end position="20"/>
    </location>
</feature>
<proteinExistence type="predicted"/>
<gene>
    <name evidence="3" type="ORF">Airi02_094380</name>
</gene>
<reference evidence="3" key="1">
    <citation type="submission" date="2023-03" db="EMBL/GenBank/DDBJ databases">
        <title>Actinoallomurus iriomotensis NBRC 103684.</title>
        <authorList>
            <person name="Ichikawa N."/>
            <person name="Sato H."/>
            <person name="Tonouchi N."/>
        </authorList>
    </citation>
    <scope>NUCLEOTIDE SEQUENCE</scope>
    <source>
        <strain evidence="3">NBRC 103684</strain>
    </source>
</reference>
<keyword evidence="4" id="KW-1185">Reference proteome</keyword>
<evidence type="ECO:0000256" key="1">
    <source>
        <dbReference type="SAM" id="MobiDB-lite"/>
    </source>
</evidence>
<evidence type="ECO:0000313" key="3">
    <source>
        <dbReference type="EMBL" id="GLY91510.1"/>
    </source>
</evidence>
<sequence length="47" mass="5036">MKTPGLPSVHWRKSTYSGAEGGDCVEVADLTVRPDPSRLTPEAVRPA</sequence>
<dbReference type="InterPro" id="IPR007278">
    <property type="entry name" value="DUF397"/>
</dbReference>
<organism evidence="3 4">
    <name type="scientific">Actinoallomurus iriomotensis</name>
    <dbReference type="NCBI Taxonomy" id="478107"/>
    <lineage>
        <taxon>Bacteria</taxon>
        <taxon>Bacillati</taxon>
        <taxon>Actinomycetota</taxon>
        <taxon>Actinomycetes</taxon>
        <taxon>Streptosporangiales</taxon>
        <taxon>Thermomonosporaceae</taxon>
        <taxon>Actinoallomurus</taxon>
    </lineage>
</organism>
<dbReference type="RefSeq" id="WP_432706018.1">
    <property type="nucleotide sequence ID" value="NZ_BSTK01000020.1"/>
</dbReference>
<dbReference type="AlphaFoldDB" id="A0A9W6SEV4"/>
<feature type="domain" description="DUF397" evidence="2">
    <location>
        <begin position="10"/>
        <end position="30"/>
    </location>
</feature>
<dbReference type="Pfam" id="PF04149">
    <property type="entry name" value="DUF397"/>
    <property type="match status" value="1"/>
</dbReference>
<evidence type="ECO:0000313" key="4">
    <source>
        <dbReference type="Proteomes" id="UP001165074"/>
    </source>
</evidence>
<accession>A0A9W6SEV4</accession>
<protein>
    <recommendedName>
        <fullName evidence="2">DUF397 domain-containing protein</fullName>
    </recommendedName>
</protein>